<evidence type="ECO:0000313" key="1">
    <source>
        <dbReference type="EMBL" id="EWY42366.1"/>
    </source>
</evidence>
<keyword evidence="2" id="KW-1185">Reference proteome</keyword>
<gene>
    <name evidence="1" type="ORF">N825_20540</name>
</gene>
<accession>W9HCB3</accession>
<comment type="caution">
    <text evidence="1">The sequence shown here is derived from an EMBL/GenBank/DDBJ whole genome shotgun (WGS) entry which is preliminary data.</text>
</comment>
<evidence type="ECO:0000313" key="2">
    <source>
        <dbReference type="Proteomes" id="UP000019486"/>
    </source>
</evidence>
<sequence>MREMIPWMVVLGKITYMVERARIPRFGIFQKQVIKQ</sequence>
<name>W9HCB3_9PROT</name>
<organism evidence="1 2">
    <name type="scientific">Skermanella stibiiresistens SB22</name>
    <dbReference type="NCBI Taxonomy" id="1385369"/>
    <lineage>
        <taxon>Bacteria</taxon>
        <taxon>Pseudomonadati</taxon>
        <taxon>Pseudomonadota</taxon>
        <taxon>Alphaproteobacteria</taxon>
        <taxon>Rhodospirillales</taxon>
        <taxon>Azospirillaceae</taxon>
        <taxon>Skermanella</taxon>
    </lineage>
</organism>
<dbReference type="AlphaFoldDB" id="W9HCB3"/>
<reference evidence="1 2" key="1">
    <citation type="submission" date="2013-08" db="EMBL/GenBank/DDBJ databases">
        <title>The genome sequence of Skermanella stibiiresistens.</title>
        <authorList>
            <person name="Zhu W."/>
            <person name="Wang G."/>
        </authorList>
    </citation>
    <scope>NUCLEOTIDE SEQUENCE [LARGE SCALE GENOMIC DNA]</scope>
    <source>
        <strain evidence="1 2">SB22</strain>
    </source>
</reference>
<proteinExistence type="predicted"/>
<dbReference type="Proteomes" id="UP000019486">
    <property type="component" value="Unassembled WGS sequence"/>
</dbReference>
<dbReference type="EMBL" id="AVFL01000002">
    <property type="protein sequence ID" value="EWY42366.1"/>
    <property type="molecule type" value="Genomic_DNA"/>
</dbReference>
<dbReference type="STRING" id="1385369.N825_20540"/>
<protein>
    <submittedName>
        <fullName evidence="1">Uncharacterized protein</fullName>
    </submittedName>
</protein>